<reference evidence="3 4" key="1">
    <citation type="journal article" date="2010" name="Science">
        <title>Genomic comparison of the ants Camponotus floridanus and Harpegnathos saltator.</title>
        <authorList>
            <person name="Bonasio R."/>
            <person name="Zhang G."/>
            <person name="Ye C."/>
            <person name="Mutti N.S."/>
            <person name="Fang X."/>
            <person name="Qin N."/>
            <person name="Donahue G."/>
            <person name="Yang P."/>
            <person name="Li Q."/>
            <person name="Li C."/>
            <person name="Zhang P."/>
            <person name="Huang Z."/>
            <person name="Berger S.L."/>
            <person name="Reinberg D."/>
            <person name="Wang J."/>
            <person name="Liebig J."/>
        </authorList>
    </citation>
    <scope>NUCLEOTIDE SEQUENCE [LARGE SCALE GENOMIC DNA]</scope>
    <source>
        <strain evidence="4">C129</strain>
    </source>
</reference>
<feature type="signal peptide" evidence="2">
    <location>
        <begin position="1"/>
        <end position="21"/>
    </location>
</feature>
<keyword evidence="4" id="KW-1185">Reference proteome</keyword>
<name>E2AKB0_CAMFO</name>
<evidence type="ECO:0000256" key="1">
    <source>
        <dbReference type="SAM" id="MobiDB-lite"/>
    </source>
</evidence>
<dbReference type="AlphaFoldDB" id="E2AKB0"/>
<dbReference type="InParanoid" id="E2AKB0"/>
<evidence type="ECO:0000313" key="4">
    <source>
        <dbReference type="Proteomes" id="UP000000311"/>
    </source>
</evidence>
<feature type="chain" id="PRO_5003157002" evidence="2">
    <location>
        <begin position="22"/>
        <end position="322"/>
    </location>
</feature>
<dbReference type="Proteomes" id="UP000000311">
    <property type="component" value="Unassembled WGS sequence"/>
</dbReference>
<evidence type="ECO:0000256" key="2">
    <source>
        <dbReference type="SAM" id="SignalP"/>
    </source>
</evidence>
<feature type="compositionally biased region" description="Basic and acidic residues" evidence="1">
    <location>
        <begin position="125"/>
        <end position="136"/>
    </location>
</feature>
<sequence length="322" mass="35803">MGLNLALPLSAFFYLLPSNISSDFGKAATTATNGATELEQLNDIVAIIDVPTEIRKENGKVEDGQGYSGPLYPLGIIKPTIGTDGTKLNVDFRAKVESKKHPDHAGISMNVQLAKQGDIQQSHDVSSEKDKELSSEDQRIKSLTRVFLKNGNTKDANVLHLSDITDTLIEKSAKGNKQVASRNADGKNSALNRMKKKNYIRLYRRSIDGSTENLMQKLRDCLKLSRSDFYLEHDTKITNEKKNMTGLVGLRIETKNSNGNDYKDSESDEHKQQNKVTETLIIPDDSINYEEVNSKVDNNLGISLKIKKSVVDGKIDKLELIH</sequence>
<accession>E2AKB0</accession>
<keyword evidence="2" id="KW-0732">Signal</keyword>
<dbReference type="OrthoDB" id="7554890at2759"/>
<protein>
    <submittedName>
        <fullName evidence="3">Uncharacterized protein</fullName>
    </submittedName>
</protein>
<dbReference type="KEGG" id="cfo:105253397"/>
<proteinExistence type="predicted"/>
<dbReference type="EMBL" id="GL440210">
    <property type="protein sequence ID" value="EFN66135.1"/>
    <property type="molecule type" value="Genomic_DNA"/>
</dbReference>
<evidence type="ECO:0000313" key="3">
    <source>
        <dbReference type="EMBL" id="EFN66135.1"/>
    </source>
</evidence>
<organism evidence="4">
    <name type="scientific">Camponotus floridanus</name>
    <name type="common">Florida carpenter ant</name>
    <dbReference type="NCBI Taxonomy" id="104421"/>
    <lineage>
        <taxon>Eukaryota</taxon>
        <taxon>Metazoa</taxon>
        <taxon>Ecdysozoa</taxon>
        <taxon>Arthropoda</taxon>
        <taxon>Hexapoda</taxon>
        <taxon>Insecta</taxon>
        <taxon>Pterygota</taxon>
        <taxon>Neoptera</taxon>
        <taxon>Endopterygota</taxon>
        <taxon>Hymenoptera</taxon>
        <taxon>Apocrita</taxon>
        <taxon>Aculeata</taxon>
        <taxon>Formicoidea</taxon>
        <taxon>Formicidae</taxon>
        <taxon>Formicinae</taxon>
        <taxon>Camponotus</taxon>
    </lineage>
</organism>
<feature type="region of interest" description="Disordered" evidence="1">
    <location>
        <begin position="116"/>
        <end position="136"/>
    </location>
</feature>
<gene>
    <name evidence="3" type="ORF">EAG_06068</name>
</gene>